<organism evidence="1 2">
    <name type="scientific">Vermiconidia calcicola</name>
    <dbReference type="NCBI Taxonomy" id="1690605"/>
    <lineage>
        <taxon>Eukaryota</taxon>
        <taxon>Fungi</taxon>
        <taxon>Dikarya</taxon>
        <taxon>Ascomycota</taxon>
        <taxon>Pezizomycotina</taxon>
        <taxon>Dothideomycetes</taxon>
        <taxon>Dothideomycetidae</taxon>
        <taxon>Mycosphaerellales</taxon>
        <taxon>Extremaceae</taxon>
        <taxon>Vermiconidia</taxon>
    </lineage>
</organism>
<reference evidence="1" key="1">
    <citation type="submission" date="2023-07" db="EMBL/GenBank/DDBJ databases">
        <title>Black Yeasts Isolated from many extreme environments.</title>
        <authorList>
            <person name="Coleine C."/>
            <person name="Stajich J.E."/>
            <person name="Selbmann L."/>
        </authorList>
    </citation>
    <scope>NUCLEOTIDE SEQUENCE</scope>
    <source>
        <strain evidence="1">CCFEE 5714</strain>
    </source>
</reference>
<accession>A0ACC3NET6</accession>
<evidence type="ECO:0000313" key="2">
    <source>
        <dbReference type="Proteomes" id="UP001281147"/>
    </source>
</evidence>
<proteinExistence type="predicted"/>
<gene>
    <name evidence="1" type="ORF">LTR37_007191</name>
</gene>
<protein>
    <submittedName>
        <fullName evidence="1">Uncharacterized protein</fullName>
    </submittedName>
</protein>
<sequence>MPIAMRRYLDRALADHRQALSNGEGISEQLWLSAILLSHVHWLLAHQKQPGELYELPLQVFKMLEGTSTLFVREKALLERLGYDWVGNGAIPHTLRDDELTVAARAQLQGIDKDLTHLLEAFNVPTVLEYARSIYTEAKDYILYYYRAFYSGAPAKSLRRFIGFMPLNCQPGYRRLLGRHDPLAMALMARMLVLLSALDHAWWMNGEGDYEVVERDVQGILDLMPVELRWVMDWPCKALDGEIVLKKA</sequence>
<comment type="caution">
    <text evidence="1">The sequence shown here is derived from an EMBL/GenBank/DDBJ whole genome shotgun (WGS) entry which is preliminary data.</text>
</comment>
<evidence type="ECO:0000313" key="1">
    <source>
        <dbReference type="EMBL" id="KAK3715463.1"/>
    </source>
</evidence>
<name>A0ACC3NET6_9PEZI</name>
<dbReference type="EMBL" id="JAUTXU010000049">
    <property type="protein sequence ID" value="KAK3715463.1"/>
    <property type="molecule type" value="Genomic_DNA"/>
</dbReference>
<dbReference type="Proteomes" id="UP001281147">
    <property type="component" value="Unassembled WGS sequence"/>
</dbReference>
<keyword evidence="2" id="KW-1185">Reference proteome</keyword>